<feature type="signal peptide" evidence="2">
    <location>
        <begin position="1"/>
        <end position="23"/>
    </location>
</feature>
<dbReference type="Proteomes" id="UP000694843">
    <property type="component" value="Unplaced"/>
</dbReference>
<evidence type="ECO:0000256" key="1">
    <source>
        <dbReference type="SAM" id="MobiDB-lite"/>
    </source>
</evidence>
<dbReference type="KEGG" id="hazt:108683451"/>
<gene>
    <name evidence="4" type="primary">LOC108683451</name>
</gene>
<feature type="region of interest" description="Disordered" evidence="1">
    <location>
        <begin position="154"/>
        <end position="176"/>
    </location>
</feature>
<dbReference type="GeneID" id="108683451"/>
<reference evidence="4" key="1">
    <citation type="submission" date="2025-08" db="UniProtKB">
        <authorList>
            <consortium name="RefSeq"/>
        </authorList>
    </citation>
    <scope>IDENTIFICATION</scope>
    <source>
        <tissue evidence="4">Whole organism</tissue>
    </source>
</reference>
<protein>
    <submittedName>
        <fullName evidence="4">Uncharacterized protein LOC108683451</fullName>
    </submittedName>
</protein>
<feature type="compositionally biased region" description="Polar residues" evidence="1">
    <location>
        <begin position="101"/>
        <end position="115"/>
    </location>
</feature>
<dbReference type="AlphaFoldDB" id="A0A8B7PSU3"/>
<evidence type="ECO:0000313" key="4">
    <source>
        <dbReference type="RefSeq" id="XP_018028252.1"/>
    </source>
</evidence>
<sequence>MIGKISQLLWFCLINHLCTICRETKLKTTDRGMAAKLAPHISDYELLASLQRAAQGNRNFPHTSGADGVTLALENNSLSAVSETRLERTAAHIHRVVAAAPQSQCDSPSNSSGDGNMSPVADNEDVNASVKAENDVENYEKSFTSLNRTDSIDAPRPLLFSSKNSTTAMQPPDGQVRESKKFASMLEAENEHLRDTEYLVVDCPEEIVSIVELGLCSSINRSPHVESSREDQINSIECLVENPDSSFSSNNSSTKFNDGILTVETNSFSMTNKDPLPQHEESIPCGEKLTGHQAAIDSHETSDGFSDYDSDDGGLEAELSQWHKSAGALLSKAQKRAD</sequence>
<feature type="chain" id="PRO_5034388014" evidence="2">
    <location>
        <begin position="24"/>
        <end position="338"/>
    </location>
</feature>
<accession>A0A8B7PSU3</accession>
<keyword evidence="3" id="KW-1185">Reference proteome</keyword>
<feature type="region of interest" description="Disordered" evidence="1">
    <location>
        <begin position="98"/>
        <end position="122"/>
    </location>
</feature>
<feature type="region of interest" description="Disordered" evidence="1">
    <location>
        <begin position="275"/>
        <end position="316"/>
    </location>
</feature>
<feature type="compositionally biased region" description="Acidic residues" evidence="1">
    <location>
        <begin position="306"/>
        <end position="315"/>
    </location>
</feature>
<evidence type="ECO:0000313" key="3">
    <source>
        <dbReference type="Proteomes" id="UP000694843"/>
    </source>
</evidence>
<keyword evidence="2" id="KW-0732">Signal</keyword>
<organism evidence="3 4">
    <name type="scientific">Hyalella azteca</name>
    <name type="common">Amphipod</name>
    <dbReference type="NCBI Taxonomy" id="294128"/>
    <lineage>
        <taxon>Eukaryota</taxon>
        <taxon>Metazoa</taxon>
        <taxon>Ecdysozoa</taxon>
        <taxon>Arthropoda</taxon>
        <taxon>Crustacea</taxon>
        <taxon>Multicrustacea</taxon>
        <taxon>Malacostraca</taxon>
        <taxon>Eumalacostraca</taxon>
        <taxon>Peracarida</taxon>
        <taxon>Amphipoda</taxon>
        <taxon>Senticaudata</taxon>
        <taxon>Talitrida</taxon>
        <taxon>Talitroidea</taxon>
        <taxon>Hyalellidae</taxon>
        <taxon>Hyalella</taxon>
    </lineage>
</organism>
<evidence type="ECO:0000256" key="2">
    <source>
        <dbReference type="SAM" id="SignalP"/>
    </source>
</evidence>
<name>A0A8B7PSU3_HYAAZ</name>
<dbReference type="RefSeq" id="XP_018028252.1">
    <property type="nucleotide sequence ID" value="XM_018172763.2"/>
</dbReference>
<proteinExistence type="predicted"/>